<evidence type="ECO:0000313" key="12">
    <source>
        <dbReference type="Proteomes" id="UP000282007"/>
    </source>
</evidence>
<organism evidence="10 11">
    <name type="scientific">Haloplanus aerogenes</name>
    <dbReference type="NCBI Taxonomy" id="660522"/>
    <lineage>
        <taxon>Archaea</taxon>
        <taxon>Methanobacteriati</taxon>
        <taxon>Methanobacteriota</taxon>
        <taxon>Stenosarchaea group</taxon>
        <taxon>Halobacteria</taxon>
        <taxon>Halobacteriales</taxon>
        <taxon>Haloferacaceae</taxon>
        <taxon>Haloplanus</taxon>
    </lineage>
</organism>
<feature type="binding site" evidence="7">
    <location>
        <position position="333"/>
    </location>
    <ligand>
        <name>[4Fe-4S] cluster</name>
        <dbReference type="ChEBI" id="CHEBI:49883"/>
    </ligand>
</feature>
<dbReference type="InterPro" id="IPR058560">
    <property type="entry name" value="DNA_primase_C"/>
</dbReference>
<evidence type="ECO:0000313" key="10">
    <source>
        <dbReference type="EMBL" id="RMB13487.1"/>
    </source>
</evidence>
<name>A0A3M0CX76_9EURY</name>
<reference evidence="10 11" key="1">
    <citation type="journal article" date="2015" name="Stand. Genomic Sci.">
        <title>Genomic Encyclopedia of Bacterial and Archaeal Type Strains, Phase III: the genomes of soil and plant-associated and newly described type strains.</title>
        <authorList>
            <person name="Whitman W.B."/>
            <person name="Woyke T."/>
            <person name="Klenk H.P."/>
            <person name="Zhou Y."/>
            <person name="Lilburn T.G."/>
            <person name="Beck B.J."/>
            <person name="De Vos P."/>
            <person name="Vandamme P."/>
            <person name="Eisen J.A."/>
            <person name="Garrity G."/>
            <person name="Hugenholtz P."/>
            <person name="Kyrpides N.C."/>
        </authorList>
    </citation>
    <scope>NUCLEOTIDE SEQUENCE [LARGE SCALE GENOMIC DNA]</scope>
    <source>
        <strain evidence="10 11">CGMCC 1.10124</strain>
    </source>
</reference>
<dbReference type="KEGG" id="haer:DU502_17285"/>
<dbReference type="GO" id="GO:0051539">
    <property type="term" value="F:4 iron, 4 sulfur cluster binding"/>
    <property type="evidence" value="ECO:0007669"/>
    <property type="project" value="UniProtKB-UniRule"/>
</dbReference>
<dbReference type="InterPro" id="IPR023642">
    <property type="entry name" value="DNA_primase_lsu_PriL"/>
</dbReference>
<evidence type="ECO:0000256" key="2">
    <source>
        <dbReference type="ARBA" id="ARBA00022515"/>
    </source>
</evidence>
<feature type="domain" description="DNA primase large subunit C-terminal" evidence="8">
    <location>
        <begin position="242"/>
        <end position="326"/>
    </location>
</feature>
<sequence length="358" mass="39741">MRPDPLYARYPFFRAAREAVQRADISPPRLVTEGDPAVERARERVERALMSGTVESETPERWSDRDELLSYPIARILVSLVDVRAAVEKYAEAEAATAFDRLTDDLTADDEALRSVETPPRVDLATVLDEFDLTDAVTRVDDDRHRARYRIDVDAYLRLADPDWGDGWRLVNRDLAAGEVPIAGEELHRLLREAVRRRVADGLPFDVRGSAAGDELAAALDADVRTLRDRLAERERLPDIDTVAPAQFPPCMQALLDGEQGDLPPHAAFAATAFLVSLGLDADTIAERWPVLDDDHLDYRVTVLDDRSGSQYPAPSCATMQTFGDCVNPDARCETIDHPLRYYASAVAERDTADGAAD</sequence>
<dbReference type="GO" id="GO:0006269">
    <property type="term" value="P:DNA replication, synthesis of primer"/>
    <property type="evidence" value="ECO:0007669"/>
    <property type="project" value="UniProtKB-UniRule"/>
</dbReference>
<feature type="binding site" evidence="7">
    <location>
        <position position="317"/>
    </location>
    <ligand>
        <name>[4Fe-4S] cluster</name>
        <dbReference type="ChEBI" id="CHEBI:49883"/>
    </ligand>
</feature>
<dbReference type="HAMAP" id="MF_00701">
    <property type="entry name" value="DNA_primase_lrg_arc"/>
    <property type="match status" value="1"/>
</dbReference>
<evidence type="ECO:0000313" key="9">
    <source>
        <dbReference type="EMBL" id="AZH27022.1"/>
    </source>
</evidence>
<dbReference type="Proteomes" id="UP000282007">
    <property type="component" value="Chromosome"/>
</dbReference>
<dbReference type="GeneID" id="38473077"/>
<reference evidence="9 12" key="2">
    <citation type="submission" date="2018-07" db="EMBL/GenBank/DDBJ databases">
        <title>Genome sequences of Haloplanus aerogenes JCM 16430T.</title>
        <authorList>
            <person name="Kim Y.B."/>
            <person name="Roh S.W."/>
        </authorList>
    </citation>
    <scope>NUCLEOTIDE SEQUENCE [LARGE SCALE GENOMIC DNA]</scope>
    <source>
        <strain evidence="9 12">JCM 16430</strain>
    </source>
</reference>
<dbReference type="GO" id="GO:0046872">
    <property type="term" value="F:metal ion binding"/>
    <property type="evidence" value="ECO:0007669"/>
    <property type="project" value="UniProtKB-KW"/>
</dbReference>
<feature type="binding site" evidence="7">
    <location>
        <position position="326"/>
    </location>
    <ligand>
        <name>[4Fe-4S] cluster</name>
        <dbReference type="ChEBI" id="CHEBI:49883"/>
    </ligand>
</feature>
<dbReference type="EMBL" id="REFS01000005">
    <property type="protein sequence ID" value="RMB13487.1"/>
    <property type="molecule type" value="Genomic_DNA"/>
</dbReference>
<dbReference type="GO" id="GO:1990077">
    <property type="term" value="C:primosome complex"/>
    <property type="evidence" value="ECO:0007669"/>
    <property type="project" value="UniProtKB-KW"/>
</dbReference>
<dbReference type="SUPFAM" id="SSF140914">
    <property type="entry name" value="PriB N-terminal domain-like"/>
    <property type="match status" value="1"/>
</dbReference>
<keyword evidence="3 7" id="KW-0235">DNA replication</keyword>
<keyword evidence="6 7" id="KW-0411">Iron-sulfur</keyword>
<keyword evidence="4 7" id="KW-0479">Metal-binding</keyword>
<dbReference type="AlphaFoldDB" id="A0A3M0CX76"/>
<dbReference type="OrthoDB" id="46081at2157"/>
<evidence type="ECO:0000256" key="4">
    <source>
        <dbReference type="ARBA" id="ARBA00022723"/>
    </source>
</evidence>
<keyword evidence="12" id="KW-1185">Reference proteome</keyword>
<proteinExistence type="inferred from homology"/>
<comment type="similarity">
    <text evidence="7">Belongs to the eukaryotic-type primase large subunit family.</text>
</comment>
<evidence type="ECO:0000256" key="3">
    <source>
        <dbReference type="ARBA" id="ARBA00022705"/>
    </source>
</evidence>
<dbReference type="RefSeq" id="WP_121921391.1">
    <property type="nucleotide sequence ID" value="NZ_CP034145.1"/>
</dbReference>
<keyword evidence="1 7" id="KW-0004">4Fe-4S</keyword>
<evidence type="ECO:0000256" key="6">
    <source>
        <dbReference type="ARBA" id="ARBA00023014"/>
    </source>
</evidence>
<keyword evidence="2 7" id="KW-0639">Primosome</keyword>
<accession>A0A3M0CX76</accession>
<keyword evidence="5 7" id="KW-0408">Iron</keyword>
<evidence type="ECO:0000313" key="11">
    <source>
        <dbReference type="Proteomes" id="UP000277326"/>
    </source>
</evidence>
<dbReference type="Pfam" id="PF04104">
    <property type="entry name" value="DNA_primase_lrg"/>
    <property type="match status" value="1"/>
</dbReference>
<gene>
    <name evidence="7" type="primary">priL</name>
    <name evidence="10" type="ORF">ATH50_2825</name>
    <name evidence="9" type="ORF">DU502_17285</name>
</gene>
<dbReference type="CDD" id="cd06560">
    <property type="entry name" value="PriL"/>
    <property type="match status" value="1"/>
</dbReference>
<dbReference type="EMBL" id="CP034145">
    <property type="protein sequence ID" value="AZH27022.1"/>
    <property type="molecule type" value="Genomic_DNA"/>
</dbReference>
<evidence type="ECO:0000256" key="1">
    <source>
        <dbReference type="ARBA" id="ARBA00022485"/>
    </source>
</evidence>
<dbReference type="Proteomes" id="UP000277326">
    <property type="component" value="Unassembled WGS sequence"/>
</dbReference>
<evidence type="ECO:0000259" key="8">
    <source>
        <dbReference type="Pfam" id="PF04104"/>
    </source>
</evidence>
<evidence type="ECO:0000256" key="7">
    <source>
        <dbReference type="HAMAP-Rule" id="MF_00701"/>
    </source>
</evidence>
<dbReference type="Pfam" id="PF26466">
    <property type="entry name" value="DNA_primase_lrg_N"/>
    <property type="match status" value="1"/>
</dbReference>
<dbReference type="GO" id="GO:0003899">
    <property type="term" value="F:DNA-directed RNA polymerase activity"/>
    <property type="evidence" value="ECO:0007669"/>
    <property type="project" value="InterPro"/>
</dbReference>
<reference evidence="10" key="3">
    <citation type="submission" date="2018-10" db="EMBL/GenBank/DDBJ databases">
        <authorList>
            <person name="Whitman W."/>
            <person name="Huntemann M."/>
            <person name="Clum A."/>
            <person name="Pillay M."/>
            <person name="Palaniappan K."/>
            <person name="Varghese N."/>
            <person name="Mikhailova N."/>
            <person name="Stamatis D."/>
            <person name="Reddy T."/>
            <person name="Daum C."/>
            <person name="Shapiro N."/>
            <person name="Ivanova N."/>
            <person name="Kyrpides N."/>
            <person name="Woyke T."/>
        </authorList>
    </citation>
    <scope>NUCLEOTIDE SEQUENCE</scope>
    <source>
        <strain evidence="10">CGMCC 1.10124</strain>
    </source>
</reference>
<comment type="cofactor">
    <cofactor evidence="7">
        <name>[4Fe-4S] cluster</name>
        <dbReference type="ChEBI" id="CHEBI:49883"/>
    </cofactor>
    <text evidence="7">Binds 1 [4Fe-4S] cluster.</text>
</comment>
<comment type="function">
    <text evidence="7">Regulatory subunit of DNA primase, an RNA polymerase that catalyzes the synthesis of short RNA molecules used as primers for DNA polymerase during DNA replication. Stabilizes and modulates the activity of the small subunit, increasing the rate of DNA synthesis, and conferring RNA synthesis capability. The DNA polymerase activity may enable DNA primase to also catalyze primer extension after primer synthesis. May also play a role in DNA repair.</text>
</comment>
<feature type="binding site" evidence="7">
    <location>
        <position position="251"/>
    </location>
    <ligand>
        <name>[4Fe-4S] cluster</name>
        <dbReference type="ChEBI" id="CHEBI:49883"/>
    </ligand>
</feature>
<comment type="subunit">
    <text evidence="7">Heterodimer of a small subunit (PriS) and a large subunit (PriL).</text>
</comment>
<protein>
    <recommendedName>
        <fullName evidence="7">DNA primase large subunit PriL</fullName>
    </recommendedName>
</protein>
<evidence type="ECO:0000256" key="5">
    <source>
        <dbReference type="ARBA" id="ARBA00023004"/>
    </source>
</evidence>